<keyword evidence="7 11" id="KW-0472">Membrane</keyword>
<accession>A0A6A6UEA8</accession>
<keyword evidence="9 10" id="KW-0326">Glycosidase</keyword>
<keyword evidence="11" id="KW-1133">Transmembrane helix</keyword>
<dbReference type="InterPro" id="IPR014480">
    <property type="entry name" value="Mannan-1_6-alpha_mannosidase"/>
</dbReference>
<dbReference type="PANTHER" id="PTHR12145:SF36">
    <property type="entry name" value="MANNAN ENDO-1,6-ALPHA-MANNOSIDASE DCW1"/>
    <property type="match status" value="1"/>
</dbReference>
<proteinExistence type="inferred from homology"/>
<dbReference type="Gene3D" id="1.50.10.20">
    <property type="match status" value="1"/>
</dbReference>
<feature type="transmembrane region" description="Helical" evidence="11">
    <location>
        <begin position="401"/>
        <end position="423"/>
    </location>
</feature>
<dbReference type="SUPFAM" id="SSF48208">
    <property type="entry name" value="Six-hairpin glycosidases"/>
    <property type="match status" value="1"/>
</dbReference>
<evidence type="ECO:0000256" key="8">
    <source>
        <dbReference type="ARBA" id="ARBA00023180"/>
    </source>
</evidence>
<dbReference type="GO" id="GO:0009272">
    <property type="term" value="P:fungal-type cell wall biogenesis"/>
    <property type="evidence" value="ECO:0007669"/>
    <property type="project" value="TreeGrafter"/>
</dbReference>
<protein>
    <recommendedName>
        <fullName evidence="4 10">Mannan endo-1,6-alpha-mannosidase</fullName>
        <ecNumber evidence="4 10">3.2.1.101</ecNumber>
    </recommendedName>
</protein>
<evidence type="ECO:0000256" key="2">
    <source>
        <dbReference type="ARBA" id="ARBA00004308"/>
    </source>
</evidence>
<reference evidence="12" key="1">
    <citation type="journal article" date="2020" name="Stud. Mycol.">
        <title>101 Dothideomycetes genomes: a test case for predicting lifestyles and emergence of pathogens.</title>
        <authorList>
            <person name="Haridas S."/>
            <person name="Albert R."/>
            <person name="Binder M."/>
            <person name="Bloem J."/>
            <person name="Labutti K."/>
            <person name="Salamov A."/>
            <person name="Andreopoulos B."/>
            <person name="Baker S."/>
            <person name="Barry K."/>
            <person name="Bills G."/>
            <person name="Bluhm B."/>
            <person name="Cannon C."/>
            <person name="Castanera R."/>
            <person name="Culley D."/>
            <person name="Daum C."/>
            <person name="Ezra D."/>
            <person name="Gonzalez J."/>
            <person name="Henrissat B."/>
            <person name="Kuo A."/>
            <person name="Liang C."/>
            <person name="Lipzen A."/>
            <person name="Lutzoni F."/>
            <person name="Magnuson J."/>
            <person name="Mondo S."/>
            <person name="Nolan M."/>
            <person name="Ohm R."/>
            <person name="Pangilinan J."/>
            <person name="Park H.-J."/>
            <person name="Ramirez L."/>
            <person name="Alfaro M."/>
            <person name="Sun H."/>
            <person name="Tritt A."/>
            <person name="Yoshinaga Y."/>
            <person name="Zwiers L.-H."/>
            <person name="Turgeon B."/>
            <person name="Goodwin S."/>
            <person name="Spatafora J."/>
            <person name="Crous P."/>
            <person name="Grigoriev I."/>
        </authorList>
    </citation>
    <scope>NUCLEOTIDE SEQUENCE</scope>
    <source>
        <strain evidence="12">CBS 115976</strain>
    </source>
</reference>
<dbReference type="GO" id="GO:0012505">
    <property type="term" value="C:endomembrane system"/>
    <property type="evidence" value="ECO:0007669"/>
    <property type="project" value="UniProtKB-SubCell"/>
</dbReference>
<dbReference type="GO" id="GO:0016052">
    <property type="term" value="P:carbohydrate catabolic process"/>
    <property type="evidence" value="ECO:0007669"/>
    <property type="project" value="InterPro"/>
</dbReference>
<keyword evidence="5" id="KW-0732">Signal</keyword>
<dbReference type="OrthoDB" id="4187847at2759"/>
<name>A0A6A6UEA8_9PEZI</name>
<keyword evidence="8" id="KW-0325">Glycoprotein</keyword>
<comment type="subcellular location">
    <subcellularLocation>
        <location evidence="2">Endomembrane system</location>
    </subcellularLocation>
</comment>
<dbReference type="InterPro" id="IPR008928">
    <property type="entry name" value="6-hairpin_glycosidase_sf"/>
</dbReference>
<dbReference type="GO" id="GO:0008496">
    <property type="term" value="F:mannan endo-1,6-alpha-mannosidase activity"/>
    <property type="evidence" value="ECO:0007669"/>
    <property type="project" value="UniProtKB-UniRule"/>
</dbReference>
<dbReference type="PIRSF" id="PIRSF016302">
    <property type="entry name" value="Man_a_manosd"/>
    <property type="match status" value="1"/>
</dbReference>
<evidence type="ECO:0000256" key="4">
    <source>
        <dbReference type="ARBA" id="ARBA00012350"/>
    </source>
</evidence>
<comment type="similarity">
    <text evidence="3 10">Belongs to the glycosyl hydrolase 76 family.</text>
</comment>
<keyword evidence="11" id="KW-0812">Transmembrane</keyword>
<sequence length="436" mass="47659">MAFYDGNKPGGIPGLLPPSAIGSYNWWESGALWGQSFGHLPFSSANSYRYYTGDDQYNQMIADGIQFQVGPANNFEPINQTRTEGNDDQAFWAFAAMTAAETKFPPPKSGQPSWLALAQAVFNRQAARWDMDHCNGGLRWQFSSFNNGYMDKNTISNGCFFQLAARLARYTKNETYSQWADKAYDWLAQSPLISHQFEVFDSISFTDQACDGPVGPIQWTYNIGTLIAGAAYTNGEQKWKNRLNGLLGNTQKVFFPENYGGKTMVEYACEPLKNCNKDQRSFKAYLARWLAVSAQLAPFSQGTIIPWIQTSAQNAAKACSNTDKGLACGRVWYENKDDGERDVGNQMTAMSVVQSNLILGAKTLADIGSGDSKSDPSAGGGGSSSVPDRIYTRKITTGDKAGAWLLTAVALLGSLAGMVALLVEGDDVRAFRGSWA</sequence>
<dbReference type="AlphaFoldDB" id="A0A6A6UEA8"/>
<dbReference type="FunFam" id="1.50.10.20:FF:000006">
    <property type="entry name" value="Mannan endo-1,6-alpha-mannosidase"/>
    <property type="match status" value="1"/>
</dbReference>
<dbReference type="Proteomes" id="UP000799302">
    <property type="component" value="Unassembled WGS sequence"/>
</dbReference>
<dbReference type="EMBL" id="MU004234">
    <property type="protein sequence ID" value="KAF2670502.1"/>
    <property type="molecule type" value="Genomic_DNA"/>
</dbReference>
<evidence type="ECO:0000256" key="1">
    <source>
        <dbReference type="ARBA" id="ARBA00001452"/>
    </source>
</evidence>
<dbReference type="PANTHER" id="PTHR12145">
    <property type="entry name" value="MANNAN ENDO-1,6-ALPHA-MANNOSIDASE DCW1"/>
    <property type="match status" value="1"/>
</dbReference>
<dbReference type="InterPro" id="IPR005198">
    <property type="entry name" value="Glyco_hydro_76"/>
</dbReference>
<evidence type="ECO:0000256" key="7">
    <source>
        <dbReference type="ARBA" id="ARBA00023136"/>
    </source>
</evidence>
<dbReference type="Pfam" id="PF03663">
    <property type="entry name" value="Glyco_hydro_76"/>
    <property type="match status" value="1"/>
</dbReference>
<keyword evidence="6 10" id="KW-0378">Hydrolase</keyword>
<evidence type="ECO:0000256" key="3">
    <source>
        <dbReference type="ARBA" id="ARBA00009699"/>
    </source>
</evidence>
<comment type="catalytic activity">
    <reaction evidence="1 10">
        <text>Random hydrolysis of (1-&gt;6)-alpha-D-mannosidic linkages in unbranched (1-&gt;6)-mannans.</text>
        <dbReference type="EC" id="3.2.1.101"/>
    </reaction>
</comment>
<organism evidence="12 13">
    <name type="scientific">Microthyrium microscopicum</name>
    <dbReference type="NCBI Taxonomy" id="703497"/>
    <lineage>
        <taxon>Eukaryota</taxon>
        <taxon>Fungi</taxon>
        <taxon>Dikarya</taxon>
        <taxon>Ascomycota</taxon>
        <taxon>Pezizomycotina</taxon>
        <taxon>Dothideomycetes</taxon>
        <taxon>Dothideomycetes incertae sedis</taxon>
        <taxon>Microthyriales</taxon>
        <taxon>Microthyriaceae</taxon>
        <taxon>Microthyrium</taxon>
    </lineage>
</organism>
<evidence type="ECO:0000313" key="12">
    <source>
        <dbReference type="EMBL" id="KAF2670502.1"/>
    </source>
</evidence>
<evidence type="ECO:0000256" key="11">
    <source>
        <dbReference type="SAM" id="Phobius"/>
    </source>
</evidence>
<gene>
    <name evidence="12" type="ORF">BT63DRAFT_432732</name>
</gene>
<evidence type="ECO:0000256" key="9">
    <source>
        <dbReference type="ARBA" id="ARBA00023295"/>
    </source>
</evidence>
<evidence type="ECO:0000256" key="6">
    <source>
        <dbReference type="ARBA" id="ARBA00022801"/>
    </source>
</evidence>
<evidence type="ECO:0000256" key="5">
    <source>
        <dbReference type="ARBA" id="ARBA00022729"/>
    </source>
</evidence>
<evidence type="ECO:0000256" key="10">
    <source>
        <dbReference type="PIRNR" id="PIRNR016302"/>
    </source>
</evidence>
<evidence type="ECO:0000313" key="13">
    <source>
        <dbReference type="Proteomes" id="UP000799302"/>
    </source>
</evidence>
<keyword evidence="13" id="KW-1185">Reference proteome</keyword>
<dbReference type="EC" id="3.2.1.101" evidence="4 10"/>